<dbReference type="InterPro" id="IPR016181">
    <property type="entry name" value="Acyl_CoA_acyltransferase"/>
</dbReference>
<evidence type="ECO:0000259" key="1">
    <source>
        <dbReference type="PROSITE" id="PS51186"/>
    </source>
</evidence>
<dbReference type="Proteomes" id="UP000275356">
    <property type="component" value="Unassembled WGS sequence"/>
</dbReference>
<organism evidence="2 3">
    <name type="scientific">Salana multivorans</name>
    <dbReference type="NCBI Taxonomy" id="120377"/>
    <lineage>
        <taxon>Bacteria</taxon>
        <taxon>Bacillati</taxon>
        <taxon>Actinomycetota</taxon>
        <taxon>Actinomycetes</taxon>
        <taxon>Micrococcales</taxon>
        <taxon>Beutenbergiaceae</taxon>
        <taxon>Salana</taxon>
    </lineage>
</organism>
<protein>
    <submittedName>
        <fullName evidence="2">Ribosomal protein S18 acetylase RimI-like enzyme</fullName>
    </submittedName>
</protein>
<gene>
    <name evidence="2" type="ORF">EDD28_3023</name>
</gene>
<dbReference type="Gene3D" id="3.40.630.30">
    <property type="match status" value="1"/>
</dbReference>
<reference evidence="2 3" key="1">
    <citation type="submission" date="2018-11" db="EMBL/GenBank/DDBJ databases">
        <title>Sequencing the genomes of 1000 actinobacteria strains.</title>
        <authorList>
            <person name="Klenk H.-P."/>
        </authorList>
    </citation>
    <scope>NUCLEOTIDE SEQUENCE [LARGE SCALE GENOMIC DNA]</scope>
    <source>
        <strain evidence="2 3">DSM 13521</strain>
    </source>
</reference>
<dbReference type="GO" id="GO:0005840">
    <property type="term" value="C:ribosome"/>
    <property type="evidence" value="ECO:0007669"/>
    <property type="project" value="UniProtKB-KW"/>
</dbReference>
<sequence length="270" mass="28541">MTLDPARLQAFARYRILLAERDDWREGRVAVLGDSVLVARARPNGDVLLALGESDEVIDLLDGEARLHHRSEAPGAMWLSAPRAVDVPPWVLDALRLAPATQWDWMSIDTMPDGDVDQRVRRLDLAPGSSDVEEARALLAVANPISTADPLGDGEVAWFAVSESAPAHGPAGEAGAAVGVIGARLAQGDPARDGSFSWHLHGLGVAPGARRAGYGAALTTAAVRAGLAAGADWVSLGLYADNDAARRIYTRIGFRLEAEMASYAPATLAR</sequence>
<keyword evidence="3" id="KW-1185">Reference proteome</keyword>
<evidence type="ECO:0000313" key="2">
    <source>
        <dbReference type="EMBL" id="ROR93605.1"/>
    </source>
</evidence>
<name>A0A3N2D1F9_9MICO</name>
<comment type="caution">
    <text evidence="2">The sequence shown here is derived from an EMBL/GenBank/DDBJ whole genome shotgun (WGS) entry which is preliminary data.</text>
</comment>
<dbReference type="PROSITE" id="PS51186">
    <property type="entry name" value="GNAT"/>
    <property type="match status" value="1"/>
</dbReference>
<dbReference type="InterPro" id="IPR000182">
    <property type="entry name" value="GNAT_dom"/>
</dbReference>
<dbReference type="GO" id="GO:0016747">
    <property type="term" value="F:acyltransferase activity, transferring groups other than amino-acyl groups"/>
    <property type="evidence" value="ECO:0007669"/>
    <property type="project" value="InterPro"/>
</dbReference>
<keyword evidence="2" id="KW-0689">Ribosomal protein</keyword>
<dbReference type="SUPFAM" id="SSF55729">
    <property type="entry name" value="Acyl-CoA N-acyltransferases (Nat)"/>
    <property type="match status" value="1"/>
</dbReference>
<proteinExistence type="predicted"/>
<dbReference type="RefSeq" id="WP_123740545.1">
    <property type="nucleotide sequence ID" value="NZ_RKHQ01000002.1"/>
</dbReference>
<accession>A0A3N2D1F9</accession>
<evidence type="ECO:0000313" key="3">
    <source>
        <dbReference type="Proteomes" id="UP000275356"/>
    </source>
</evidence>
<dbReference type="EMBL" id="RKHQ01000002">
    <property type="protein sequence ID" value="ROR93605.1"/>
    <property type="molecule type" value="Genomic_DNA"/>
</dbReference>
<feature type="domain" description="N-acetyltransferase" evidence="1">
    <location>
        <begin position="118"/>
        <end position="270"/>
    </location>
</feature>
<dbReference type="AlphaFoldDB" id="A0A3N2D1F9"/>
<dbReference type="OrthoDB" id="5143160at2"/>
<dbReference type="Pfam" id="PF00583">
    <property type="entry name" value="Acetyltransf_1"/>
    <property type="match status" value="1"/>
</dbReference>
<dbReference type="CDD" id="cd04301">
    <property type="entry name" value="NAT_SF"/>
    <property type="match status" value="1"/>
</dbReference>
<dbReference type="PANTHER" id="PTHR43072">
    <property type="entry name" value="N-ACETYLTRANSFERASE"/>
    <property type="match status" value="1"/>
</dbReference>
<keyword evidence="2" id="KW-0687">Ribonucleoprotein</keyword>